<protein>
    <submittedName>
        <fullName evidence="1">Uncharacterized protein</fullName>
    </submittedName>
</protein>
<name>A0A8T0C853_9GAMM</name>
<evidence type="ECO:0000313" key="2">
    <source>
        <dbReference type="Proteomes" id="UP000016480"/>
    </source>
</evidence>
<accession>A0A8T0C853</accession>
<dbReference type="Proteomes" id="UP000016480">
    <property type="component" value="Unassembled WGS sequence"/>
</dbReference>
<sequence length="46" mass="5206">MNPPFNRPQLSHQALARKTALLIQTTVTLIQSKHFVTSIIIYLTEA</sequence>
<gene>
    <name evidence="1" type="ORF">PRUB_a3782</name>
</gene>
<organism evidence="1 2">
    <name type="scientific">Pseudoalteromonas rubra</name>
    <dbReference type="NCBI Taxonomy" id="43658"/>
    <lineage>
        <taxon>Bacteria</taxon>
        <taxon>Pseudomonadati</taxon>
        <taxon>Pseudomonadota</taxon>
        <taxon>Gammaproteobacteria</taxon>
        <taxon>Alteromonadales</taxon>
        <taxon>Pseudoalteromonadaceae</taxon>
        <taxon>Pseudoalteromonas</taxon>
    </lineage>
</organism>
<comment type="caution">
    <text evidence="1">The sequence shown here is derived from an EMBL/GenBank/DDBJ whole genome shotgun (WGS) entry which is preliminary data.</text>
</comment>
<reference evidence="1 2" key="1">
    <citation type="journal article" date="2012" name="J. Bacteriol.">
        <title>Genome sequence of the cycloprodigiosin-producing bacterial strain Pseudoalteromonas rubra ATCC 29570(T).</title>
        <authorList>
            <person name="Xie B.B."/>
            <person name="Shu Y.L."/>
            <person name="Qin Q.L."/>
            <person name="Rong J.C."/>
            <person name="Zhang X.Y."/>
            <person name="Chen X.L."/>
            <person name="Zhou B.C."/>
            <person name="Zhang Y.Z."/>
        </authorList>
    </citation>
    <scope>NUCLEOTIDE SEQUENCE [LARGE SCALE GENOMIC DNA]</scope>
    <source>
        <strain evidence="1 2">DSM 6842</strain>
    </source>
</reference>
<dbReference type="AlphaFoldDB" id="A0A8T0C853"/>
<dbReference type="EMBL" id="AHCD03000034">
    <property type="protein sequence ID" value="KAF7786954.1"/>
    <property type="molecule type" value="Genomic_DNA"/>
</dbReference>
<evidence type="ECO:0000313" key="1">
    <source>
        <dbReference type="EMBL" id="KAF7786954.1"/>
    </source>
</evidence>
<proteinExistence type="predicted"/>